<organism evidence="1 2">
    <name type="scientific">Phaeosphaeria nodorum (strain SN15 / ATCC MYA-4574 / FGSC 10173)</name>
    <name type="common">Glume blotch fungus</name>
    <name type="synonym">Parastagonospora nodorum</name>
    <dbReference type="NCBI Taxonomy" id="321614"/>
    <lineage>
        <taxon>Eukaryota</taxon>
        <taxon>Fungi</taxon>
        <taxon>Dikarya</taxon>
        <taxon>Ascomycota</taxon>
        <taxon>Pezizomycotina</taxon>
        <taxon>Dothideomycetes</taxon>
        <taxon>Pleosporomycetidae</taxon>
        <taxon>Pleosporales</taxon>
        <taxon>Pleosporineae</taxon>
        <taxon>Phaeosphaeriaceae</taxon>
        <taxon>Parastagonospora</taxon>
    </lineage>
</organism>
<name>Q0U9P8_PHANO</name>
<evidence type="ECO:0000313" key="1">
    <source>
        <dbReference type="EMBL" id="EAT81224.1"/>
    </source>
</evidence>
<reference evidence="2" key="1">
    <citation type="journal article" date="2007" name="Plant Cell">
        <title>Dothideomycete-plant interactions illuminated by genome sequencing and EST analysis of the wheat pathogen Stagonospora nodorum.</title>
        <authorList>
            <person name="Hane J.K."/>
            <person name="Lowe R.G."/>
            <person name="Solomon P.S."/>
            <person name="Tan K.C."/>
            <person name="Schoch C.L."/>
            <person name="Spatafora J.W."/>
            <person name="Crous P.W."/>
            <person name="Kodira C."/>
            <person name="Birren B.W."/>
            <person name="Galagan J.E."/>
            <person name="Torriani S.F."/>
            <person name="McDonald B.A."/>
            <person name="Oliver R.P."/>
        </authorList>
    </citation>
    <scope>NUCLEOTIDE SEQUENCE [LARGE SCALE GENOMIC DNA]</scope>
    <source>
        <strain evidence="2">SN15 / ATCC MYA-4574 / FGSC 10173</strain>
    </source>
</reference>
<gene>
    <name evidence="1" type="ORF">SNOG_11516</name>
</gene>
<proteinExistence type="predicted"/>
<dbReference type="KEGG" id="pno:SNOG_11516"/>
<dbReference type="Proteomes" id="UP000001055">
    <property type="component" value="Unassembled WGS sequence"/>
</dbReference>
<accession>Q0U9P8</accession>
<dbReference type="RefSeq" id="XP_001801756.1">
    <property type="nucleotide sequence ID" value="XM_001801704.1"/>
</dbReference>
<sequence length="139" mass="15565">MARIITTHTDCVAQGKQSVRISERLLSHAHYSTVPVRMDVEATVRKLVSRPTKIMSAYEWHGPMSHMAVKVHPSNAACIKRSALRPPKPWPRKSVRGYKTPRLLLAPPNCLTGNASTPYICIGAVMIGTRFNPQLLFHR</sequence>
<protein>
    <submittedName>
        <fullName evidence="1">Uncharacterized protein</fullName>
    </submittedName>
</protein>
<dbReference type="GeneID" id="5978664"/>
<dbReference type="EMBL" id="CH445343">
    <property type="protein sequence ID" value="EAT81224.1"/>
    <property type="molecule type" value="Genomic_DNA"/>
</dbReference>
<dbReference type="AlphaFoldDB" id="Q0U9P8"/>
<dbReference type="InParanoid" id="Q0U9P8"/>
<dbReference type="HOGENOM" id="CLU_1845811_0_0_1"/>
<evidence type="ECO:0000313" key="2">
    <source>
        <dbReference type="Proteomes" id="UP000001055"/>
    </source>
</evidence>